<dbReference type="Proteomes" id="UP000887580">
    <property type="component" value="Unplaced"/>
</dbReference>
<proteinExistence type="predicted"/>
<dbReference type="WBParaSite" id="PS1159_v2.g965.t1">
    <property type="protein sequence ID" value="PS1159_v2.g965.t1"/>
    <property type="gene ID" value="PS1159_v2.g965"/>
</dbReference>
<organism evidence="1 2">
    <name type="scientific">Panagrolaimus sp. PS1159</name>
    <dbReference type="NCBI Taxonomy" id="55785"/>
    <lineage>
        <taxon>Eukaryota</taxon>
        <taxon>Metazoa</taxon>
        <taxon>Ecdysozoa</taxon>
        <taxon>Nematoda</taxon>
        <taxon>Chromadorea</taxon>
        <taxon>Rhabditida</taxon>
        <taxon>Tylenchina</taxon>
        <taxon>Panagrolaimomorpha</taxon>
        <taxon>Panagrolaimoidea</taxon>
        <taxon>Panagrolaimidae</taxon>
        <taxon>Panagrolaimus</taxon>
    </lineage>
</organism>
<evidence type="ECO:0000313" key="2">
    <source>
        <dbReference type="WBParaSite" id="PS1159_v2.g965.t1"/>
    </source>
</evidence>
<protein>
    <submittedName>
        <fullName evidence="2">Uncharacterized protein</fullName>
    </submittedName>
</protein>
<name>A0AC35GX38_9BILA</name>
<reference evidence="2" key="1">
    <citation type="submission" date="2022-11" db="UniProtKB">
        <authorList>
            <consortium name="WormBaseParasite"/>
        </authorList>
    </citation>
    <scope>IDENTIFICATION</scope>
</reference>
<evidence type="ECO:0000313" key="1">
    <source>
        <dbReference type="Proteomes" id="UP000887580"/>
    </source>
</evidence>
<accession>A0AC35GX38</accession>
<sequence length="73" mass="7743">MDTSTSDKSKKKTAGATTTGTTSADVIGCPPGEVQGDVVVGDPQLTDPSTSSSTKKKKKVIFCFWIGEKVWNY</sequence>